<reference evidence="1 2" key="1">
    <citation type="submission" date="2023-01" db="EMBL/GenBank/DDBJ databases">
        <title>Analysis of 21 Apiospora genomes using comparative genomics revels a genus with tremendous synthesis potential of carbohydrate active enzymes and secondary metabolites.</title>
        <authorList>
            <person name="Sorensen T."/>
        </authorList>
    </citation>
    <scope>NUCLEOTIDE SEQUENCE [LARGE SCALE GENOMIC DNA]</scope>
    <source>
        <strain evidence="1 2">CBS 135458</strain>
    </source>
</reference>
<evidence type="ECO:0000313" key="1">
    <source>
        <dbReference type="EMBL" id="KAK8043211.1"/>
    </source>
</evidence>
<accession>A0ABR1T9D4</accession>
<dbReference type="RefSeq" id="XP_066710064.1">
    <property type="nucleotide sequence ID" value="XM_066865103.1"/>
</dbReference>
<dbReference type="Proteomes" id="UP001480595">
    <property type="component" value="Unassembled WGS sequence"/>
</dbReference>
<sequence>MAGYPSAHQLAEIGAVYRIDPDFFDAHLSFMFDEMANIGVHPSHYTLPSSKQHILQLSIQSVGSFMEGSGQLNWQRRRQQFTDEMGSYVHSLRMGRGWRVSDSIVRRIEIHDMHRFSLEQFVTVQISSSSDEDRPWTGEDRTHVFNGTC</sequence>
<protein>
    <submittedName>
        <fullName evidence="1">Uncharacterized protein</fullName>
    </submittedName>
</protein>
<dbReference type="GeneID" id="92098166"/>
<dbReference type="EMBL" id="JAQQWL010000013">
    <property type="protein sequence ID" value="KAK8043211.1"/>
    <property type="molecule type" value="Genomic_DNA"/>
</dbReference>
<proteinExistence type="predicted"/>
<evidence type="ECO:0000313" key="2">
    <source>
        <dbReference type="Proteomes" id="UP001480595"/>
    </source>
</evidence>
<comment type="caution">
    <text evidence="1">The sequence shown here is derived from an EMBL/GenBank/DDBJ whole genome shotgun (WGS) entry which is preliminary data.</text>
</comment>
<organism evidence="1 2">
    <name type="scientific">Apiospora phragmitis</name>
    <dbReference type="NCBI Taxonomy" id="2905665"/>
    <lineage>
        <taxon>Eukaryota</taxon>
        <taxon>Fungi</taxon>
        <taxon>Dikarya</taxon>
        <taxon>Ascomycota</taxon>
        <taxon>Pezizomycotina</taxon>
        <taxon>Sordariomycetes</taxon>
        <taxon>Xylariomycetidae</taxon>
        <taxon>Amphisphaeriales</taxon>
        <taxon>Apiosporaceae</taxon>
        <taxon>Apiospora</taxon>
    </lineage>
</organism>
<keyword evidence="2" id="KW-1185">Reference proteome</keyword>
<gene>
    <name evidence="1" type="ORF">PG994_013694</name>
</gene>
<name>A0ABR1T9D4_9PEZI</name>